<dbReference type="InterPro" id="IPR049947">
    <property type="entry name" value="Cu_Am_Ox_Cu-bd"/>
</dbReference>
<keyword evidence="2" id="KW-0186">Copper</keyword>
<evidence type="ECO:0000313" key="4">
    <source>
        <dbReference type="EnsemblPlants" id="Bo2g105280.1"/>
    </source>
</evidence>
<evidence type="ECO:0000313" key="5">
    <source>
        <dbReference type="Proteomes" id="UP000032141"/>
    </source>
</evidence>
<dbReference type="InterPro" id="IPR000269">
    <property type="entry name" value="Cu_amine_oxidase"/>
</dbReference>
<dbReference type="PANTHER" id="PTHR10638">
    <property type="entry name" value="COPPER AMINE OXIDASE"/>
    <property type="match status" value="1"/>
</dbReference>
<dbReference type="Gene3D" id="2.70.98.20">
    <property type="entry name" value="Copper amine oxidase, catalytic domain"/>
    <property type="match status" value="1"/>
</dbReference>
<keyword evidence="2" id="KW-0479">Metal-binding</keyword>
<dbReference type="EC" id="1.4.3.-" evidence="2"/>
<comment type="cofactor">
    <cofactor evidence="2">
        <name>Cu cation</name>
        <dbReference type="ChEBI" id="CHEBI:23378"/>
    </cofactor>
    <text evidence="2">Contains 1 topaquinone per subunit.</text>
</comment>
<dbReference type="STRING" id="109376.A0A0D3ASV7"/>
<dbReference type="PROSITE" id="PS01165">
    <property type="entry name" value="COPPER_AMINE_OXID_2"/>
    <property type="match status" value="1"/>
</dbReference>
<reference evidence="4" key="2">
    <citation type="submission" date="2015-03" db="UniProtKB">
        <authorList>
            <consortium name="EnsemblPlants"/>
        </authorList>
    </citation>
    <scope>IDENTIFICATION</scope>
</reference>
<dbReference type="GO" id="GO:0009753">
    <property type="term" value="P:response to jasmonic acid"/>
    <property type="evidence" value="ECO:0007669"/>
    <property type="project" value="UniProtKB-ARBA"/>
</dbReference>
<dbReference type="AlphaFoldDB" id="A0A0D3ASV7"/>
<protein>
    <recommendedName>
        <fullName evidence="2">Amine oxidase</fullName>
        <ecNumber evidence="2">1.4.3.-</ecNumber>
    </recommendedName>
</protein>
<reference evidence="4 5" key="1">
    <citation type="journal article" date="2014" name="Genome Biol.">
        <title>Transcriptome and methylome profiling reveals relics of genome dominance in the mesopolyploid Brassica oleracea.</title>
        <authorList>
            <person name="Parkin I.A."/>
            <person name="Koh C."/>
            <person name="Tang H."/>
            <person name="Robinson S.J."/>
            <person name="Kagale S."/>
            <person name="Clarke W.E."/>
            <person name="Town C.D."/>
            <person name="Nixon J."/>
            <person name="Krishnakumar V."/>
            <person name="Bidwell S.L."/>
            <person name="Denoeud F."/>
            <person name="Belcram H."/>
            <person name="Links M.G."/>
            <person name="Just J."/>
            <person name="Clarke C."/>
            <person name="Bender T."/>
            <person name="Huebert T."/>
            <person name="Mason A.S."/>
            <person name="Pires J.C."/>
            <person name="Barker G."/>
            <person name="Moore J."/>
            <person name="Walley P.G."/>
            <person name="Manoli S."/>
            <person name="Batley J."/>
            <person name="Edwards D."/>
            <person name="Nelson M.N."/>
            <person name="Wang X."/>
            <person name="Paterson A.H."/>
            <person name="King G."/>
            <person name="Bancroft I."/>
            <person name="Chalhoub B."/>
            <person name="Sharpe A.G."/>
        </authorList>
    </citation>
    <scope>NUCLEOTIDE SEQUENCE</scope>
    <source>
        <strain evidence="4 5">cv. TO1000</strain>
    </source>
</reference>
<comment type="PTM">
    <text evidence="1 2">Topaquinone (TPQ) is generated by copper-dependent autoxidation of a specific tyrosyl residue.</text>
</comment>
<feature type="domain" description="Copper amine oxidase catalytic" evidence="3">
    <location>
        <begin position="5"/>
        <end position="257"/>
    </location>
</feature>
<dbReference type="PROSITE" id="PS01164">
    <property type="entry name" value="COPPER_AMINE_OXID_1"/>
    <property type="match status" value="1"/>
</dbReference>
<dbReference type="GO" id="GO:0008131">
    <property type="term" value="F:primary methylamine oxidase activity"/>
    <property type="evidence" value="ECO:0007669"/>
    <property type="project" value="InterPro"/>
</dbReference>
<dbReference type="SUPFAM" id="SSF49998">
    <property type="entry name" value="Amine oxidase catalytic domain"/>
    <property type="match status" value="1"/>
</dbReference>
<dbReference type="OMA" id="HRNRSIM"/>
<dbReference type="InterPro" id="IPR036460">
    <property type="entry name" value="Cu_amine_oxidase_C_sf"/>
</dbReference>
<proteinExistence type="inferred from homology"/>
<dbReference type="Proteomes" id="UP000032141">
    <property type="component" value="Chromosome C2"/>
</dbReference>
<dbReference type="HOGENOM" id="CLU_011500_5_2_1"/>
<name>A0A0D3ASV7_BRAOL</name>
<evidence type="ECO:0000259" key="3">
    <source>
        <dbReference type="Pfam" id="PF01179"/>
    </source>
</evidence>
<keyword evidence="1 2" id="KW-0801">TPQ</keyword>
<feature type="modified residue" description="2',4',5'-topaquinone" evidence="1">
    <location>
        <position position="23"/>
    </location>
</feature>
<accession>A0A0D3ASV7</accession>
<dbReference type="GO" id="GO:0048038">
    <property type="term" value="F:quinone binding"/>
    <property type="evidence" value="ECO:0007669"/>
    <property type="project" value="InterPro"/>
</dbReference>
<evidence type="ECO:0000256" key="2">
    <source>
        <dbReference type="RuleBase" id="RU000672"/>
    </source>
</evidence>
<dbReference type="eggNOG" id="KOG1186">
    <property type="taxonomic scope" value="Eukaryota"/>
</dbReference>
<organism evidence="4 5">
    <name type="scientific">Brassica oleracea var. oleracea</name>
    <dbReference type="NCBI Taxonomy" id="109376"/>
    <lineage>
        <taxon>Eukaryota</taxon>
        <taxon>Viridiplantae</taxon>
        <taxon>Streptophyta</taxon>
        <taxon>Embryophyta</taxon>
        <taxon>Tracheophyta</taxon>
        <taxon>Spermatophyta</taxon>
        <taxon>Magnoliopsida</taxon>
        <taxon>eudicotyledons</taxon>
        <taxon>Gunneridae</taxon>
        <taxon>Pentapetalae</taxon>
        <taxon>rosids</taxon>
        <taxon>malvids</taxon>
        <taxon>Brassicales</taxon>
        <taxon>Brassicaceae</taxon>
        <taxon>Brassiceae</taxon>
        <taxon>Brassica</taxon>
    </lineage>
</organism>
<dbReference type="PANTHER" id="PTHR10638:SF41">
    <property type="entry name" value="AMINE OXIDASE"/>
    <property type="match status" value="1"/>
</dbReference>
<evidence type="ECO:0000256" key="1">
    <source>
        <dbReference type="PIRSR" id="PIRSR600269-51"/>
    </source>
</evidence>
<keyword evidence="2" id="KW-0560">Oxidoreductase</keyword>
<keyword evidence="5" id="KW-1185">Reference proteome</keyword>
<sequence>MPIREVRPKLTLVVRMVASVGNYDYIFDYEFETDGLMRPKVGLSGILMVKGTTYENKNQVKKDKEGNEEELYGTILSENVIGVIHDHYVTFYLDLDVDGLDNSFVKVNLKRQETKPGQIKLSLYDPSEFHVINSGKTTRVGNPTGYKIVPRATAASLLDHDDPPQKRGAFTNNQIWATPYNMSEQWGGGFFTYQSHGDDTLAVWSERDRDIENKDIVVWYTLGFHHIPCQEDFPIMPTVSSSFDLKPTNFFERNPILQASPYFERDLPVCGTESVSA</sequence>
<dbReference type="Pfam" id="PF01179">
    <property type="entry name" value="Cu_amine_oxid"/>
    <property type="match status" value="1"/>
</dbReference>
<dbReference type="EnsemblPlants" id="Bo2g105280.1">
    <property type="protein sequence ID" value="Bo2g105280.1"/>
    <property type="gene ID" value="Bo2g105280"/>
</dbReference>
<comment type="similarity">
    <text evidence="2">Belongs to the copper/topaquinone oxidase family.</text>
</comment>
<dbReference type="InterPro" id="IPR015798">
    <property type="entry name" value="Cu_amine_oxidase_C"/>
</dbReference>
<dbReference type="GO" id="GO:0009308">
    <property type="term" value="P:amine metabolic process"/>
    <property type="evidence" value="ECO:0007669"/>
    <property type="project" value="UniProtKB-UniRule"/>
</dbReference>
<dbReference type="InterPro" id="IPR049948">
    <property type="entry name" value="Cu_Am_ox_TPQ-bd"/>
</dbReference>
<dbReference type="GO" id="GO:0005507">
    <property type="term" value="F:copper ion binding"/>
    <property type="evidence" value="ECO:0007669"/>
    <property type="project" value="InterPro"/>
</dbReference>
<dbReference type="Gramene" id="Bo2g105280.1">
    <property type="protein sequence ID" value="Bo2g105280.1"/>
    <property type="gene ID" value="Bo2g105280"/>
</dbReference>